<feature type="domain" description="Retrotransposon gag" evidence="2">
    <location>
        <begin position="95"/>
        <end position="173"/>
    </location>
</feature>
<protein>
    <recommendedName>
        <fullName evidence="2">Retrotransposon gag domain-containing protein</fullName>
    </recommendedName>
</protein>
<accession>A0AAV5K010</accession>
<feature type="region of interest" description="Disordered" evidence="1">
    <location>
        <begin position="208"/>
        <end position="252"/>
    </location>
</feature>
<feature type="compositionally biased region" description="Polar residues" evidence="1">
    <location>
        <begin position="239"/>
        <end position="252"/>
    </location>
</feature>
<evidence type="ECO:0000313" key="4">
    <source>
        <dbReference type="Proteomes" id="UP001054252"/>
    </source>
</evidence>
<dbReference type="Proteomes" id="UP001054252">
    <property type="component" value="Unassembled WGS sequence"/>
</dbReference>
<evidence type="ECO:0000259" key="2">
    <source>
        <dbReference type="Pfam" id="PF03732"/>
    </source>
</evidence>
<feature type="region of interest" description="Disordered" evidence="1">
    <location>
        <begin position="1"/>
        <end position="37"/>
    </location>
</feature>
<feature type="compositionally biased region" description="Polar residues" evidence="1">
    <location>
        <begin position="27"/>
        <end position="37"/>
    </location>
</feature>
<keyword evidence="4" id="KW-1185">Reference proteome</keyword>
<dbReference type="InterPro" id="IPR005162">
    <property type="entry name" value="Retrotrans_gag_dom"/>
</dbReference>
<name>A0AAV5K010_9ROSI</name>
<dbReference type="Pfam" id="PF03732">
    <property type="entry name" value="Retrotrans_gag"/>
    <property type="match status" value="1"/>
</dbReference>
<dbReference type="EMBL" id="BPVZ01000047">
    <property type="protein sequence ID" value="GKV17177.1"/>
    <property type="molecule type" value="Genomic_DNA"/>
</dbReference>
<gene>
    <name evidence="3" type="ORF">SLEP1_g27713</name>
</gene>
<evidence type="ECO:0000313" key="3">
    <source>
        <dbReference type="EMBL" id="GKV17177.1"/>
    </source>
</evidence>
<sequence>MNLNVGGGGDRNESQHSSIGNHDWQRINDNGRQMGQQDQPTVRELMQAFVDAMSRSKCRLIDFVKLTKPFDGSSTAPVVAEDWIDDIEKAFRGKEERILTALITLEKFKESFYRDFIPSSVRVEMQRKYFNLQQGNKTVVDYEKELYQLSKFVSPTIQGDEETKIQKFTFGLNSNVQHEVMTLCLKTSFEVVNKAKLVEQAFKLTKTGEGSGSGVKRQRWPEIQSGNKFRGLGSRQNKKQSTGFSKSRVTKS</sequence>
<comment type="caution">
    <text evidence="3">The sequence shown here is derived from an EMBL/GenBank/DDBJ whole genome shotgun (WGS) entry which is preliminary data.</text>
</comment>
<proteinExistence type="predicted"/>
<dbReference type="AlphaFoldDB" id="A0AAV5K010"/>
<evidence type="ECO:0000256" key="1">
    <source>
        <dbReference type="SAM" id="MobiDB-lite"/>
    </source>
</evidence>
<reference evidence="3 4" key="1">
    <citation type="journal article" date="2021" name="Commun. Biol.">
        <title>The genome of Shorea leprosula (Dipterocarpaceae) highlights the ecological relevance of drought in aseasonal tropical rainforests.</title>
        <authorList>
            <person name="Ng K.K.S."/>
            <person name="Kobayashi M.J."/>
            <person name="Fawcett J.A."/>
            <person name="Hatakeyama M."/>
            <person name="Paape T."/>
            <person name="Ng C.H."/>
            <person name="Ang C.C."/>
            <person name="Tnah L.H."/>
            <person name="Lee C.T."/>
            <person name="Nishiyama T."/>
            <person name="Sese J."/>
            <person name="O'Brien M.J."/>
            <person name="Copetti D."/>
            <person name="Mohd Noor M.I."/>
            <person name="Ong R.C."/>
            <person name="Putra M."/>
            <person name="Sireger I.Z."/>
            <person name="Indrioko S."/>
            <person name="Kosugi Y."/>
            <person name="Izuno A."/>
            <person name="Isagi Y."/>
            <person name="Lee S.L."/>
            <person name="Shimizu K.K."/>
        </authorList>
    </citation>
    <scope>NUCLEOTIDE SEQUENCE [LARGE SCALE GENOMIC DNA]</scope>
    <source>
        <strain evidence="3">214</strain>
    </source>
</reference>
<organism evidence="3 4">
    <name type="scientific">Rubroshorea leprosula</name>
    <dbReference type="NCBI Taxonomy" id="152421"/>
    <lineage>
        <taxon>Eukaryota</taxon>
        <taxon>Viridiplantae</taxon>
        <taxon>Streptophyta</taxon>
        <taxon>Embryophyta</taxon>
        <taxon>Tracheophyta</taxon>
        <taxon>Spermatophyta</taxon>
        <taxon>Magnoliopsida</taxon>
        <taxon>eudicotyledons</taxon>
        <taxon>Gunneridae</taxon>
        <taxon>Pentapetalae</taxon>
        <taxon>rosids</taxon>
        <taxon>malvids</taxon>
        <taxon>Malvales</taxon>
        <taxon>Dipterocarpaceae</taxon>
        <taxon>Rubroshorea</taxon>
    </lineage>
</organism>